<dbReference type="Proteomes" id="UP000237347">
    <property type="component" value="Unassembled WGS sequence"/>
</dbReference>
<sequence>MAKSELLEGKTRKIGREWLRQWRNGTSKCLSSPRSYLTAAIVTTISCSLDVRISNSLITKAFSHRKAKKIKEEPSSHLSQHKPQEAVRSLCSVCCVLLEEETKKHWCEEMKK</sequence>
<keyword evidence="2" id="KW-1185">Reference proteome</keyword>
<gene>
    <name evidence="1" type="ORF">CFP56_023449</name>
</gene>
<organism evidence="1 2">
    <name type="scientific">Quercus suber</name>
    <name type="common">Cork oak</name>
    <dbReference type="NCBI Taxonomy" id="58331"/>
    <lineage>
        <taxon>Eukaryota</taxon>
        <taxon>Viridiplantae</taxon>
        <taxon>Streptophyta</taxon>
        <taxon>Embryophyta</taxon>
        <taxon>Tracheophyta</taxon>
        <taxon>Spermatophyta</taxon>
        <taxon>Magnoliopsida</taxon>
        <taxon>eudicotyledons</taxon>
        <taxon>Gunneridae</taxon>
        <taxon>Pentapetalae</taxon>
        <taxon>rosids</taxon>
        <taxon>fabids</taxon>
        <taxon>Fagales</taxon>
        <taxon>Fagaceae</taxon>
        <taxon>Quercus</taxon>
    </lineage>
</organism>
<evidence type="ECO:0000313" key="1">
    <source>
        <dbReference type="EMBL" id="KAK7835518.1"/>
    </source>
</evidence>
<protein>
    <submittedName>
        <fullName evidence="1">Uncharacterized protein</fullName>
    </submittedName>
</protein>
<name>A0AAW0K8H0_QUESU</name>
<dbReference type="EMBL" id="PKMF04000370">
    <property type="protein sequence ID" value="KAK7835518.1"/>
    <property type="molecule type" value="Genomic_DNA"/>
</dbReference>
<comment type="caution">
    <text evidence="1">The sequence shown here is derived from an EMBL/GenBank/DDBJ whole genome shotgun (WGS) entry which is preliminary data.</text>
</comment>
<reference evidence="1 2" key="1">
    <citation type="journal article" date="2018" name="Sci. Data">
        <title>The draft genome sequence of cork oak.</title>
        <authorList>
            <person name="Ramos A.M."/>
            <person name="Usie A."/>
            <person name="Barbosa P."/>
            <person name="Barros P.M."/>
            <person name="Capote T."/>
            <person name="Chaves I."/>
            <person name="Simoes F."/>
            <person name="Abreu I."/>
            <person name="Carrasquinho I."/>
            <person name="Faro C."/>
            <person name="Guimaraes J.B."/>
            <person name="Mendonca D."/>
            <person name="Nobrega F."/>
            <person name="Rodrigues L."/>
            <person name="Saibo N.J.M."/>
            <person name="Varela M.C."/>
            <person name="Egas C."/>
            <person name="Matos J."/>
            <person name="Miguel C.M."/>
            <person name="Oliveira M.M."/>
            <person name="Ricardo C.P."/>
            <person name="Goncalves S."/>
        </authorList>
    </citation>
    <scope>NUCLEOTIDE SEQUENCE [LARGE SCALE GENOMIC DNA]</scope>
    <source>
        <strain evidence="2">cv. HL8</strain>
    </source>
</reference>
<accession>A0AAW0K8H0</accession>
<evidence type="ECO:0000313" key="2">
    <source>
        <dbReference type="Proteomes" id="UP000237347"/>
    </source>
</evidence>
<proteinExistence type="predicted"/>
<dbReference type="AlphaFoldDB" id="A0AAW0K8H0"/>